<dbReference type="STRING" id="39482.ERS852491_02740"/>
<organism evidence="1 2">
    <name type="scientific">Faecalicatena contorta</name>
    <dbReference type="NCBI Taxonomy" id="39482"/>
    <lineage>
        <taxon>Bacteria</taxon>
        <taxon>Bacillati</taxon>
        <taxon>Bacillota</taxon>
        <taxon>Clostridia</taxon>
        <taxon>Lachnospirales</taxon>
        <taxon>Lachnospiraceae</taxon>
        <taxon>Faecalicatena</taxon>
    </lineage>
</organism>
<proteinExistence type="predicted"/>
<dbReference type="AlphaFoldDB" id="A0A174GG37"/>
<evidence type="ECO:0000313" key="2">
    <source>
        <dbReference type="Proteomes" id="UP000095544"/>
    </source>
</evidence>
<dbReference type="EMBL" id="CYZU01000025">
    <property type="protein sequence ID" value="CUO61524.1"/>
    <property type="molecule type" value="Genomic_DNA"/>
</dbReference>
<evidence type="ECO:0000313" key="1">
    <source>
        <dbReference type="EMBL" id="CUO61524.1"/>
    </source>
</evidence>
<accession>A0A174GG37</accession>
<reference evidence="1 2" key="1">
    <citation type="submission" date="2015-09" db="EMBL/GenBank/DDBJ databases">
        <authorList>
            <consortium name="Pathogen Informatics"/>
        </authorList>
    </citation>
    <scope>NUCLEOTIDE SEQUENCE [LARGE SCALE GENOMIC DNA]</scope>
    <source>
        <strain evidence="1 2">2789STDY5834876</strain>
    </source>
</reference>
<gene>
    <name evidence="1" type="ORF">ERS852491_02740</name>
</gene>
<dbReference type="RefSeq" id="WP_167702498.1">
    <property type="nucleotide sequence ID" value="NZ_CABKUE010000008.1"/>
</dbReference>
<sequence>MGEKNQELIHKLKDVKKSIVSKELRGDDWEDMQSAAKKLEEVVTYINDCTGRGIYFE</sequence>
<name>A0A174GG37_9FIRM</name>
<dbReference type="Proteomes" id="UP000095544">
    <property type="component" value="Unassembled WGS sequence"/>
</dbReference>
<protein>
    <submittedName>
        <fullName evidence="1">Uncharacterized protein</fullName>
    </submittedName>
</protein>